<evidence type="ECO:0000256" key="13">
    <source>
        <dbReference type="ARBA" id="ARBA00023180"/>
    </source>
</evidence>
<keyword evidence="13" id="KW-0325">Glycoprotein</keyword>
<evidence type="ECO:0000256" key="1">
    <source>
        <dbReference type="ARBA" id="ARBA00000085"/>
    </source>
</evidence>
<feature type="domain" description="Response regulatory" evidence="18">
    <location>
        <begin position="995"/>
        <end position="1115"/>
    </location>
</feature>
<dbReference type="CDD" id="cd00082">
    <property type="entry name" value="HisKA"/>
    <property type="match status" value="1"/>
</dbReference>
<dbReference type="GO" id="GO:0009927">
    <property type="term" value="F:histidine phosphotransfer kinase activity"/>
    <property type="evidence" value="ECO:0007669"/>
    <property type="project" value="TreeGrafter"/>
</dbReference>
<dbReference type="Gene3D" id="3.30.565.10">
    <property type="entry name" value="Histidine kinase-like ATPase, C-terminal domain"/>
    <property type="match status" value="1"/>
</dbReference>
<keyword evidence="20" id="KW-1185">Reference proteome</keyword>
<dbReference type="Gene3D" id="3.40.50.2300">
    <property type="match status" value="1"/>
</dbReference>
<evidence type="ECO:0000256" key="7">
    <source>
        <dbReference type="ARBA" id="ARBA00022741"/>
    </source>
</evidence>
<evidence type="ECO:0000256" key="11">
    <source>
        <dbReference type="ARBA" id="ARBA00023012"/>
    </source>
</evidence>
<dbReference type="InterPro" id="IPR036890">
    <property type="entry name" value="HATPase_C_sf"/>
</dbReference>
<dbReference type="PROSITE" id="PS50110">
    <property type="entry name" value="RESPONSE_REGULATORY"/>
    <property type="match status" value="1"/>
</dbReference>
<dbReference type="CDD" id="cd17546">
    <property type="entry name" value="REC_hyHK_CKI1_RcsC-like"/>
    <property type="match status" value="1"/>
</dbReference>
<feature type="compositionally biased region" description="Polar residues" evidence="15">
    <location>
        <begin position="762"/>
        <end position="780"/>
    </location>
</feature>
<dbReference type="GO" id="GO:0005524">
    <property type="term" value="F:ATP binding"/>
    <property type="evidence" value="ECO:0007669"/>
    <property type="project" value="UniProtKB-KW"/>
</dbReference>
<keyword evidence="8" id="KW-0418">Kinase</keyword>
<dbReference type="PRINTS" id="PR00344">
    <property type="entry name" value="BCTRLSENSOR"/>
</dbReference>
<evidence type="ECO:0000256" key="15">
    <source>
        <dbReference type="SAM" id="MobiDB-lite"/>
    </source>
</evidence>
<evidence type="ECO:0000313" key="19">
    <source>
        <dbReference type="EMBL" id="KZZ91756.1"/>
    </source>
</evidence>
<evidence type="ECO:0000256" key="16">
    <source>
        <dbReference type="SAM" id="Phobius"/>
    </source>
</evidence>
<dbReference type="FunFam" id="1.10.287.130:FF:000004">
    <property type="entry name" value="Ethylene receptor 1"/>
    <property type="match status" value="1"/>
</dbReference>
<keyword evidence="7" id="KW-0547">Nucleotide-binding</keyword>
<dbReference type="GO" id="GO:0005886">
    <property type="term" value="C:plasma membrane"/>
    <property type="evidence" value="ECO:0007669"/>
    <property type="project" value="UniProtKB-ARBA"/>
</dbReference>
<dbReference type="InterPro" id="IPR005467">
    <property type="entry name" value="His_kinase_dom"/>
</dbReference>
<dbReference type="InterPro" id="IPR001789">
    <property type="entry name" value="Sig_transdc_resp-reg_receiver"/>
</dbReference>
<dbReference type="SMART" id="SM00387">
    <property type="entry name" value="HATPase_c"/>
    <property type="match status" value="1"/>
</dbReference>
<dbReference type="PANTHER" id="PTHR43047:SF72">
    <property type="entry name" value="OSMOSENSING HISTIDINE PROTEIN KINASE SLN1"/>
    <property type="match status" value="1"/>
</dbReference>
<dbReference type="SUPFAM" id="SSF52172">
    <property type="entry name" value="CheY-like"/>
    <property type="match status" value="1"/>
</dbReference>
<dbReference type="Pfam" id="PF00072">
    <property type="entry name" value="Response_reg"/>
    <property type="match status" value="1"/>
</dbReference>
<proteinExistence type="predicted"/>
<dbReference type="OrthoDB" id="60033at2759"/>
<keyword evidence="5" id="KW-0808">Transferase</keyword>
<evidence type="ECO:0000256" key="8">
    <source>
        <dbReference type="ARBA" id="ARBA00022777"/>
    </source>
</evidence>
<dbReference type="EMBL" id="AZGY01000017">
    <property type="protein sequence ID" value="KZZ91756.1"/>
    <property type="molecule type" value="Genomic_DNA"/>
</dbReference>
<dbReference type="Pfam" id="PF02518">
    <property type="entry name" value="HATPase_c"/>
    <property type="match status" value="1"/>
</dbReference>
<dbReference type="GO" id="GO:0007234">
    <property type="term" value="P:osmosensory signaling via phosphorelay pathway"/>
    <property type="evidence" value="ECO:0007669"/>
    <property type="project" value="UniProtKB-ARBA"/>
</dbReference>
<dbReference type="InterPro" id="IPR003594">
    <property type="entry name" value="HATPase_dom"/>
</dbReference>
<evidence type="ECO:0000256" key="2">
    <source>
        <dbReference type="ARBA" id="ARBA00004370"/>
    </source>
</evidence>
<name>A0A167YTW3_9HYPO</name>
<dbReference type="CDD" id="cd16922">
    <property type="entry name" value="HATPase_EvgS-ArcB-TorS-like"/>
    <property type="match status" value="1"/>
</dbReference>
<dbReference type="InterPro" id="IPR003661">
    <property type="entry name" value="HisK_dim/P_dom"/>
</dbReference>
<feature type="region of interest" description="Disordered" evidence="15">
    <location>
        <begin position="897"/>
        <end position="922"/>
    </location>
</feature>
<evidence type="ECO:0000256" key="14">
    <source>
        <dbReference type="PROSITE-ProRule" id="PRU00169"/>
    </source>
</evidence>
<feature type="region of interest" description="Disordered" evidence="15">
    <location>
        <begin position="738"/>
        <end position="781"/>
    </location>
</feature>
<evidence type="ECO:0000256" key="9">
    <source>
        <dbReference type="ARBA" id="ARBA00022840"/>
    </source>
</evidence>
<keyword evidence="6 16" id="KW-0812">Transmembrane</keyword>
<dbReference type="AlphaFoldDB" id="A0A167YTW3"/>
<dbReference type="FunFam" id="3.40.50.2300:FF:000289">
    <property type="entry name" value="Osmosensing histidine protein kinase SLN1"/>
    <property type="match status" value="1"/>
</dbReference>
<accession>A0A167YTW3</accession>
<protein>
    <recommendedName>
        <fullName evidence="3">histidine kinase</fullName>
        <ecNumber evidence="3">2.7.13.3</ecNumber>
    </recommendedName>
</protein>
<evidence type="ECO:0000256" key="6">
    <source>
        <dbReference type="ARBA" id="ARBA00022692"/>
    </source>
</evidence>
<keyword evidence="10 16" id="KW-1133">Transmembrane helix</keyword>
<evidence type="ECO:0000256" key="3">
    <source>
        <dbReference type="ARBA" id="ARBA00012438"/>
    </source>
</evidence>
<evidence type="ECO:0000313" key="20">
    <source>
        <dbReference type="Proteomes" id="UP000078544"/>
    </source>
</evidence>
<keyword evidence="11" id="KW-0902">Two-component regulatory system</keyword>
<gene>
    <name evidence="19" type="ORF">AAL_06510</name>
</gene>
<comment type="subcellular location">
    <subcellularLocation>
        <location evidence="2">Membrane</location>
    </subcellularLocation>
</comment>
<feature type="domain" description="Histidine kinase" evidence="17">
    <location>
        <begin position="565"/>
        <end position="892"/>
    </location>
</feature>
<evidence type="ECO:0000259" key="17">
    <source>
        <dbReference type="PROSITE" id="PS50109"/>
    </source>
</evidence>
<evidence type="ECO:0000256" key="5">
    <source>
        <dbReference type="ARBA" id="ARBA00022679"/>
    </source>
</evidence>
<dbReference type="STRING" id="1081109.A0A167YTW3"/>
<feature type="modified residue" description="4-aspartylphosphate" evidence="14">
    <location>
        <position position="1050"/>
    </location>
</feature>
<evidence type="ECO:0000256" key="10">
    <source>
        <dbReference type="ARBA" id="ARBA00022989"/>
    </source>
</evidence>
<evidence type="ECO:0000259" key="18">
    <source>
        <dbReference type="PROSITE" id="PS50110"/>
    </source>
</evidence>
<feature type="compositionally biased region" description="Polar residues" evidence="15">
    <location>
        <begin position="738"/>
        <end position="753"/>
    </location>
</feature>
<dbReference type="InterPro" id="IPR011006">
    <property type="entry name" value="CheY-like_superfamily"/>
</dbReference>
<dbReference type="Pfam" id="PF00512">
    <property type="entry name" value="HisKA"/>
    <property type="match status" value="1"/>
</dbReference>
<reference evidence="19 20" key="1">
    <citation type="journal article" date="2016" name="Genome Biol. Evol.">
        <title>Divergent and convergent evolution of fungal pathogenicity.</title>
        <authorList>
            <person name="Shang Y."/>
            <person name="Xiao G."/>
            <person name="Zheng P."/>
            <person name="Cen K."/>
            <person name="Zhan S."/>
            <person name="Wang C."/>
        </authorList>
    </citation>
    <scope>NUCLEOTIDE SEQUENCE [LARGE SCALE GENOMIC DNA]</scope>
    <source>
        <strain evidence="19 20">RCEF 2490</strain>
    </source>
</reference>
<dbReference type="GO" id="GO:0000155">
    <property type="term" value="F:phosphorelay sensor kinase activity"/>
    <property type="evidence" value="ECO:0007669"/>
    <property type="project" value="InterPro"/>
</dbReference>
<sequence>MRISIREQLAALVIFTVLVALTIVAIPTWLFVHNFVTDVESDGLTLTASLKASRIDSELNMLGIISQSVATRLLLQQAYVDFYNGNSTEPWGAARADLESAMSTNRLTGLLQARLYSRNQTGAKPGGLLNVTGGGVGAQVQNIVLPYLTPNGSRVNLSDTEFGYPPSLYPNITYQNLGYPNPAVNTTPAVSAYAFPGVRVSDNGGLLLGPLMVNESFALISLTIPVRSLSIQNFTLGYMTLIASASSLLDVQASREGLGLTGMVLLIGPESASNNFVAPLAPANATFTPARSSLSDAPVRFVLPPLPANNTPERHSSREFGREEFGSRFLLSQFPGALDSFASFNSQPNNARSFLSSTNEQGNAVAVGVAQPRSALVDWVVVVEKAEDEAYAPIATLRKILLGCVFGTAGLVILLVFPCAHISVRPIRRLKTATENSISPPGFEEDDAEYDILSPSSRHTPSSTSMKGIFAKFRRRLRKRMRPMTQAEIDNHRRIFKIPGRVEEGKHFVTDELTELTRVYNEMTNELVKQYTSLDDKVAERTKELEISKKAAEVANESKTLFIANISHELKTPLNGIMGICAVCMEDNDVLRIQHSLKTLYRSGELLLHLLEDLLSFSKNQISQQIKLEDKEFRLGEIRTQILSIFEKQARENKIALTVDFTRVEADEALSVVAQSSSTEVKPALMGSAELGRLRDVYLWGDQHRILQVIINLVSNSLKFTPAGGKVQLRIRCLGEMDSSSSDEGRATQSNGSARVGRSRFRGSSASTESSLSKVTTAASTRKDGIASHKYLKIGSHVRIREQSPSPPRSNARSYLFEFQVEDTGRGIPKDMQQRVFEPFVQVDSSLSKQFGGTGLGLSICSQLAKLMDGSVSVTSTEGVGSMFSLRIPLRHIKDRVPSVASSSTRSRQPSVASTANNNGASHRNSLVMQDAAAAVPTDPATDISAVRKDNQPRLVGLSTPFFAPKLPPSGEDHQKAAIQQVKAEKARGSSGELRVLVADDNSTNIEVVSRMLKLEKVHNVTIAKDGQEAYELVKANMEENQKFDVIFMDIQMPNLDGLQSTRLIRKMGYVAPIVALTAFSEESNVKECMESGMDEFLSKPIRRPALKNVLTKFSTIPEEEPEEEFKHEA</sequence>
<comment type="catalytic activity">
    <reaction evidence="1">
        <text>ATP + protein L-histidine = ADP + protein N-phospho-L-histidine.</text>
        <dbReference type="EC" id="2.7.13.3"/>
    </reaction>
</comment>
<feature type="transmembrane region" description="Helical" evidence="16">
    <location>
        <begin position="12"/>
        <end position="32"/>
    </location>
</feature>
<dbReference type="PROSITE" id="PS50109">
    <property type="entry name" value="HIS_KIN"/>
    <property type="match status" value="1"/>
</dbReference>
<dbReference type="InterPro" id="IPR004358">
    <property type="entry name" value="Sig_transdc_His_kin-like_C"/>
</dbReference>
<dbReference type="SMART" id="SM00448">
    <property type="entry name" value="REC"/>
    <property type="match status" value="1"/>
</dbReference>
<evidence type="ECO:0000256" key="12">
    <source>
        <dbReference type="ARBA" id="ARBA00023136"/>
    </source>
</evidence>
<keyword evidence="12 16" id="KW-0472">Membrane</keyword>
<dbReference type="Proteomes" id="UP000078544">
    <property type="component" value="Unassembled WGS sequence"/>
</dbReference>
<dbReference type="SUPFAM" id="SSF47384">
    <property type="entry name" value="Homodimeric domain of signal transducing histidine kinase"/>
    <property type="match status" value="1"/>
</dbReference>
<dbReference type="InterPro" id="IPR036097">
    <property type="entry name" value="HisK_dim/P_sf"/>
</dbReference>
<dbReference type="Gene3D" id="1.10.287.130">
    <property type="match status" value="1"/>
</dbReference>
<evidence type="ECO:0000256" key="4">
    <source>
        <dbReference type="ARBA" id="ARBA00022553"/>
    </source>
</evidence>
<dbReference type="EC" id="2.7.13.3" evidence="3"/>
<dbReference type="PANTHER" id="PTHR43047">
    <property type="entry name" value="TWO-COMPONENT HISTIDINE PROTEIN KINASE"/>
    <property type="match status" value="1"/>
</dbReference>
<organism evidence="19 20">
    <name type="scientific">Moelleriella libera RCEF 2490</name>
    <dbReference type="NCBI Taxonomy" id="1081109"/>
    <lineage>
        <taxon>Eukaryota</taxon>
        <taxon>Fungi</taxon>
        <taxon>Dikarya</taxon>
        <taxon>Ascomycota</taxon>
        <taxon>Pezizomycotina</taxon>
        <taxon>Sordariomycetes</taxon>
        <taxon>Hypocreomycetidae</taxon>
        <taxon>Hypocreales</taxon>
        <taxon>Clavicipitaceae</taxon>
        <taxon>Moelleriella</taxon>
    </lineage>
</organism>
<dbReference type="SMART" id="SM00388">
    <property type="entry name" value="HisKA"/>
    <property type="match status" value="1"/>
</dbReference>
<keyword evidence="4 14" id="KW-0597">Phosphoprotein</keyword>
<comment type="caution">
    <text evidence="19">The sequence shown here is derived from an EMBL/GenBank/DDBJ whole genome shotgun (WGS) entry which is preliminary data.</text>
</comment>
<keyword evidence="9 19" id="KW-0067">ATP-binding</keyword>
<dbReference type="SUPFAM" id="SSF55874">
    <property type="entry name" value="ATPase domain of HSP90 chaperone/DNA topoisomerase II/histidine kinase"/>
    <property type="match status" value="1"/>
</dbReference>
<feature type="compositionally biased region" description="Polar residues" evidence="15">
    <location>
        <begin position="900"/>
        <end position="922"/>
    </location>
</feature>